<keyword evidence="3" id="KW-1185">Reference proteome</keyword>
<evidence type="ECO:0000256" key="1">
    <source>
        <dbReference type="SAM" id="MobiDB-lite"/>
    </source>
</evidence>
<reference evidence="2 3" key="1">
    <citation type="submission" date="2023-01" db="EMBL/GenBank/DDBJ databases">
        <title>Novel diversity within Roseofilum (Cyanobacteria; Desertifilaceae) from marine benthic mats with descriptions of four novel species.</title>
        <authorList>
            <person name="Wang Y."/>
            <person name="Berthold D.E."/>
            <person name="Hu J."/>
            <person name="Lefler F.W."/>
            <person name="Laughinghouse H.D. IV."/>
        </authorList>
    </citation>
    <scope>NUCLEOTIDE SEQUENCE [LARGE SCALE GENOMIC DNA]</scope>
    <source>
        <strain evidence="2 3">BLCC-M91</strain>
    </source>
</reference>
<organism evidence="2 3">
    <name type="scientific">Roseofilum halophilum BLCC-M91</name>
    <dbReference type="NCBI Taxonomy" id="3022259"/>
    <lineage>
        <taxon>Bacteria</taxon>
        <taxon>Bacillati</taxon>
        <taxon>Cyanobacteriota</taxon>
        <taxon>Cyanophyceae</taxon>
        <taxon>Desertifilales</taxon>
        <taxon>Desertifilaceae</taxon>
        <taxon>Roseofilum</taxon>
        <taxon>Roseofilum halophilum</taxon>
    </lineage>
</organism>
<gene>
    <name evidence="2" type="ORF">PJF56_10000</name>
</gene>
<protein>
    <submittedName>
        <fullName evidence="2">Uncharacterized protein</fullName>
    </submittedName>
</protein>
<dbReference type="Proteomes" id="UP001231370">
    <property type="component" value="Unassembled WGS sequence"/>
</dbReference>
<accession>A0ABT7BK90</accession>
<sequence>MSETVYIGEKDTPAGRDRGMPDDRASQEIWACLPWKRCRENCKER</sequence>
<evidence type="ECO:0000313" key="3">
    <source>
        <dbReference type="Proteomes" id="UP001231370"/>
    </source>
</evidence>
<proteinExistence type="predicted"/>
<evidence type="ECO:0000313" key="2">
    <source>
        <dbReference type="EMBL" id="MDJ1179197.1"/>
    </source>
</evidence>
<dbReference type="RefSeq" id="WP_283762508.1">
    <property type="nucleotide sequence ID" value="NZ_JAQPOK010000079.1"/>
</dbReference>
<comment type="caution">
    <text evidence="2">The sequence shown here is derived from an EMBL/GenBank/DDBJ whole genome shotgun (WGS) entry which is preliminary data.</text>
</comment>
<feature type="compositionally biased region" description="Basic and acidic residues" evidence="1">
    <location>
        <begin position="8"/>
        <end position="23"/>
    </location>
</feature>
<feature type="region of interest" description="Disordered" evidence="1">
    <location>
        <begin position="1"/>
        <end position="23"/>
    </location>
</feature>
<name>A0ABT7BK90_9CYAN</name>
<dbReference type="EMBL" id="JAQPOK010000079">
    <property type="protein sequence ID" value="MDJ1179197.1"/>
    <property type="molecule type" value="Genomic_DNA"/>
</dbReference>